<keyword evidence="4" id="KW-0833">Ubl conjugation pathway</keyword>
<feature type="domain" description="DUSP" evidence="9">
    <location>
        <begin position="247"/>
        <end position="360"/>
    </location>
</feature>
<keyword evidence="5" id="KW-0378">Hydrolase</keyword>
<organism evidence="10 11">
    <name type="scientific">Athene cunicularia</name>
    <name type="common">Burrowing owl</name>
    <name type="synonym">Speotyto cunicularia</name>
    <dbReference type="NCBI Taxonomy" id="194338"/>
    <lineage>
        <taxon>Eukaryota</taxon>
        <taxon>Metazoa</taxon>
        <taxon>Chordata</taxon>
        <taxon>Craniata</taxon>
        <taxon>Vertebrata</taxon>
        <taxon>Euteleostomi</taxon>
        <taxon>Archelosauria</taxon>
        <taxon>Archosauria</taxon>
        <taxon>Dinosauria</taxon>
        <taxon>Saurischia</taxon>
        <taxon>Theropoda</taxon>
        <taxon>Coelurosauria</taxon>
        <taxon>Aves</taxon>
        <taxon>Neognathae</taxon>
        <taxon>Neoaves</taxon>
        <taxon>Telluraves</taxon>
        <taxon>Strigiformes</taxon>
        <taxon>Strigidae</taxon>
        <taxon>Athene</taxon>
    </lineage>
</organism>
<reference evidence="10" key="1">
    <citation type="submission" date="2025-08" db="UniProtKB">
        <authorList>
            <consortium name="Ensembl"/>
        </authorList>
    </citation>
    <scope>IDENTIFICATION</scope>
</reference>
<dbReference type="PROSITE" id="PS50053">
    <property type="entry name" value="UBIQUITIN_2"/>
    <property type="match status" value="1"/>
</dbReference>
<dbReference type="SUPFAM" id="SSF143791">
    <property type="entry name" value="DUSP-like"/>
    <property type="match status" value="1"/>
</dbReference>
<evidence type="ECO:0000256" key="4">
    <source>
        <dbReference type="ARBA" id="ARBA00022786"/>
    </source>
</evidence>
<dbReference type="GO" id="GO:0004843">
    <property type="term" value="F:cysteine-type deubiquitinase activity"/>
    <property type="evidence" value="ECO:0007669"/>
    <property type="project" value="UniProtKB-EC"/>
</dbReference>
<dbReference type="CDD" id="cd01795">
    <property type="entry name" value="Ubl_USP48"/>
    <property type="match status" value="1"/>
</dbReference>
<evidence type="ECO:0000256" key="2">
    <source>
        <dbReference type="ARBA" id="ARBA00009085"/>
    </source>
</evidence>
<gene>
    <name evidence="10" type="primary">USP48</name>
</gene>
<evidence type="ECO:0000313" key="11">
    <source>
        <dbReference type="Proteomes" id="UP000472269"/>
    </source>
</evidence>
<feature type="domain" description="DUSP" evidence="9">
    <location>
        <begin position="1"/>
        <end position="89"/>
    </location>
</feature>
<protein>
    <recommendedName>
        <fullName evidence="6">Ubiquitin carboxyl-terminal hydrolase 48</fullName>
        <ecNumber evidence="3">3.4.19.12</ecNumber>
    </recommendedName>
</protein>
<keyword evidence="5" id="KW-0788">Thiol protease</keyword>
<dbReference type="InterPro" id="IPR044743">
    <property type="entry name" value="Ubl_USP48"/>
</dbReference>
<evidence type="ECO:0000313" key="10">
    <source>
        <dbReference type="Ensembl" id="ENSACUP00000021876.1"/>
    </source>
</evidence>
<evidence type="ECO:0000256" key="3">
    <source>
        <dbReference type="ARBA" id="ARBA00012759"/>
    </source>
</evidence>
<dbReference type="InterPro" id="IPR006615">
    <property type="entry name" value="Pept_C19_DUSP"/>
</dbReference>
<dbReference type="PROSITE" id="PS51283">
    <property type="entry name" value="DUSP"/>
    <property type="match status" value="2"/>
</dbReference>
<dbReference type="EC" id="3.4.19.12" evidence="3"/>
<dbReference type="GO" id="GO:0004197">
    <property type="term" value="F:cysteine-type endopeptidase activity"/>
    <property type="evidence" value="ECO:0007669"/>
    <property type="project" value="InterPro"/>
</dbReference>
<dbReference type="AlphaFoldDB" id="A0A663ND97"/>
<dbReference type="InterPro" id="IPR029071">
    <property type="entry name" value="Ubiquitin-like_domsf"/>
</dbReference>
<dbReference type="InterPro" id="IPR035927">
    <property type="entry name" value="DUSP-like_sf"/>
</dbReference>
<comment type="catalytic activity">
    <reaction evidence="1">
        <text>Thiol-dependent hydrolysis of ester, thioester, amide, peptide and isopeptide bonds formed by the C-terminal Gly of ubiquitin (a 76-residue protein attached to proteins as an intracellular targeting signal).</text>
        <dbReference type="EC" id="3.4.19.12"/>
    </reaction>
</comment>
<evidence type="ECO:0000259" key="8">
    <source>
        <dbReference type="PROSITE" id="PS50053"/>
    </source>
</evidence>
<feature type="region of interest" description="Disordered" evidence="7">
    <location>
        <begin position="147"/>
        <end position="181"/>
    </location>
</feature>
<dbReference type="GO" id="GO:0016579">
    <property type="term" value="P:protein deubiquitination"/>
    <property type="evidence" value="ECO:0007669"/>
    <property type="project" value="InterPro"/>
</dbReference>
<proteinExistence type="inferred from homology"/>
<evidence type="ECO:0000256" key="6">
    <source>
        <dbReference type="ARBA" id="ARBA00035173"/>
    </source>
</evidence>
<dbReference type="Pfam" id="PF06337">
    <property type="entry name" value="DUSP"/>
    <property type="match status" value="1"/>
</dbReference>
<accession>A0A663ND97</accession>
<evidence type="ECO:0000256" key="5">
    <source>
        <dbReference type="ARBA" id="ARBA00022807"/>
    </source>
</evidence>
<keyword evidence="11" id="KW-1185">Reference proteome</keyword>
<evidence type="ECO:0000256" key="1">
    <source>
        <dbReference type="ARBA" id="ARBA00000707"/>
    </source>
</evidence>
<sequence length="530" mass="60724">LNVPLNTRVIIKYHLLHCSPYDFISLEWLQKWLDESTPPKPIDNTACLCSHGKLHPDKISIMKRISEYVADFFYRRYGGGPRLNVKALCKDCVVERCRILRLKNQLNEDYKAVTNLLKITVKGNDGFWVGKASLRSWRQLALEQLNEQDEDTEHSNGKMNGNAQSKDESNEEKKEEEEELNFNEDIVCPHGDLCISENERRVVSKEAWEKLKQYFPKAPEFPNNKECCSQCKILEREGEENEALHKMMASEQKTSLQNLFHDKCRPCLGSWPQETDELYIVSQFFVEEWRKFVRRPTRCSPVSSVGNSALLCPHGGLMFTYASMTKEDSKLIALIWPSEWERIQKLFVVDHVIKITRTQAAGADPESTLYTSEPQLCPECREGLLCQQQRDLREYTQATIYIHKVVDNKKVWALFLGLYSSWLPCLILLAQIMHAFSVAPFDQNLSIDGKILNDDTATLGSLGVIPESVILLKADEPLADYAAMDDVMQGEVGGWPGRFGGSRKEPHYCDCGRRFSGQGLCWIWVVKVEN</sequence>
<reference evidence="10" key="2">
    <citation type="submission" date="2025-09" db="UniProtKB">
        <authorList>
            <consortium name="Ensembl"/>
        </authorList>
    </citation>
    <scope>IDENTIFICATION</scope>
</reference>
<comment type="similarity">
    <text evidence="2">Belongs to the peptidase C19 family.</text>
</comment>
<dbReference type="Proteomes" id="UP000472269">
    <property type="component" value="Unplaced"/>
</dbReference>
<evidence type="ECO:0000256" key="7">
    <source>
        <dbReference type="SAM" id="MobiDB-lite"/>
    </source>
</evidence>
<dbReference type="InterPro" id="IPR000626">
    <property type="entry name" value="Ubiquitin-like_dom"/>
</dbReference>
<keyword evidence="5" id="KW-0645">Protease</keyword>
<dbReference type="Ensembl" id="ENSACUT00000023322.1">
    <property type="protein sequence ID" value="ENSACUP00000021876.1"/>
    <property type="gene ID" value="ENSACUG00000014603.1"/>
</dbReference>
<evidence type="ECO:0000259" key="9">
    <source>
        <dbReference type="PROSITE" id="PS51283"/>
    </source>
</evidence>
<name>A0A663ND97_ATHCN</name>
<feature type="domain" description="Ubiquitin-like" evidence="8">
    <location>
        <begin position="428"/>
        <end position="472"/>
    </location>
</feature>
<dbReference type="SUPFAM" id="SSF54236">
    <property type="entry name" value="Ubiquitin-like"/>
    <property type="match status" value="1"/>
</dbReference>